<dbReference type="PANTHER" id="PTHR10996">
    <property type="entry name" value="2-HYDROXYACID DEHYDROGENASE-RELATED"/>
    <property type="match status" value="1"/>
</dbReference>
<dbReference type="SUPFAM" id="SSF51735">
    <property type="entry name" value="NAD(P)-binding Rossmann-fold domains"/>
    <property type="match status" value="1"/>
</dbReference>
<evidence type="ECO:0000256" key="3">
    <source>
        <dbReference type="RuleBase" id="RU003719"/>
    </source>
</evidence>
<evidence type="ECO:0000256" key="1">
    <source>
        <dbReference type="ARBA" id="ARBA00005854"/>
    </source>
</evidence>
<keyword evidence="7" id="KW-1185">Reference proteome</keyword>
<dbReference type="InterPro" id="IPR029753">
    <property type="entry name" value="D-isomer_DH_CS"/>
</dbReference>
<feature type="domain" description="D-isomer specific 2-hydroxyacid dehydrogenase NAD-binding" evidence="5">
    <location>
        <begin position="145"/>
        <end position="322"/>
    </location>
</feature>
<name>A0A448YQW4_BRENA</name>
<dbReference type="FunFam" id="3.40.50.720:FF:000026">
    <property type="entry name" value="Glyoxylate/hydroxypyruvate reductase B"/>
    <property type="match status" value="1"/>
</dbReference>
<feature type="non-terminal residue" evidence="6">
    <location>
        <position position="358"/>
    </location>
</feature>
<gene>
    <name evidence="6" type="ORF">BRENAR_LOCUS4007</name>
</gene>
<comment type="similarity">
    <text evidence="1 3">Belongs to the D-isomer specific 2-hydroxyacid dehydrogenase family.</text>
</comment>
<dbReference type="InParanoid" id="A0A448YQW4"/>
<dbReference type="FunCoup" id="A0A448YQW4">
    <property type="interactions" value="476"/>
</dbReference>
<evidence type="ECO:0000259" key="4">
    <source>
        <dbReference type="Pfam" id="PF00389"/>
    </source>
</evidence>
<dbReference type="PANTHER" id="PTHR10996:SF257">
    <property type="entry name" value="GLYOXYLATE REDUCTASE 1"/>
    <property type="match status" value="1"/>
</dbReference>
<protein>
    <submittedName>
        <fullName evidence="6">DEKNAAC104393</fullName>
    </submittedName>
</protein>
<dbReference type="Proteomes" id="UP000290900">
    <property type="component" value="Unassembled WGS sequence"/>
</dbReference>
<reference evidence="6 7" key="1">
    <citation type="submission" date="2018-12" db="EMBL/GenBank/DDBJ databases">
        <authorList>
            <person name="Tiukova I."/>
            <person name="Dainat J."/>
        </authorList>
    </citation>
    <scope>NUCLEOTIDE SEQUENCE [LARGE SCALE GENOMIC DNA]</scope>
</reference>
<dbReference type="Pfam" id="PF00389">
    <property type="entry name" value="2-Hacid_dh"/>
    <property type="match status" value="1"/>
</dbReference>
<evidence type="ECO:0000259" key="5">
    <source>
        <dbReference type="Pfam" id="PF02826"/>
    </source>
</evidence>
<organism evidence="6 7">
    <name type="scientific">Brettanomyces naardenensis</name>
    <name type="common">Yeast</name>
    <dbReference type="NCBI Taxonomy" id="13370"/>
    <lineage>
        <taxon>Eukaryota</taxon>
        <taxon>Fungi</taxon>
        <taxon>Dikarya</taxon>
        <taxon>Ascomycota</taxon>
        <taxon>Saccharomycotina</taxon>
        <taxon>Pichiomycetes</taxon>
        <taxon>Pichiales</taxon>
        <taxon>Pichiaceae</taxon>
        <taxon>Brettanomyces</taxon>
    </lineage>
</organism>
<sequence>MLNHKLHQSLIRLMSSSASSSAPITLLRFGPTRFAQKAWQDLVTNYHVKIVESDATNRKEFLDELHSGKFADVSYITRTFESVTQTGLFDKELSDELVKYTKVKAVSHNGAGYDQVDAVAFGEKSVQVSNVPSLVDDATADTHVYLLLSAIRNFQLSAVNMLAGKWPAEKCAGTPIGHDPQGKTLGILGMGGIGRAIRDRMKPFGVGEILYHNRHRVPEELEGGAKYVSQDELFAKSDIISISIPLNPHTKHLINKKTISQMKDGVVIINTARGAIVDEVELIPELKSGKVGSFGSDVWENEPNANPELYGLPNVVCLPHMGTLTYETMKSMEEYVVKNVEEWLNTGKVLALVPEQRK</sequence>
<dbReference type="EMBL" id="CAACVR010000040">
    <property type="protein sequence ID" value="VEU23276.1"/>
    <property type="molecule type" value="Genomic_DNA"/>
</dbReference>
<dbReference type="GO" id="GO:0051287">
    <property type="term" value="F:NAD binding"/>
    <property type="evidence" value="ECO:0007669"/>
    <property type="project" value="InterPro"/>
</dbReference>
<dbReference type="PROSITE" id="PS00065">
    <property type="entry name" value="D_2_HYDROXYACID_DH_1"/>
    <property type="match status" value="1"/>
</dbReference>
<evidence type="ECO:0000313" key="6">
    <source>
        <dbReference type="EMBL" id="VEU23276.1"/>
    </source>
</evidence>
<dbReference type="InterPro" id="IPR006139">
    <property type="entry name" value="D-isomer_2_OHA_DH_cat_dom"/>
</dbReference>
<dbReference type="Pfam" id="PF02826">
    <property type="entry name" value="2-Hacid_dh_C"/>
    <property type="match status" value="1"/>
</dbReference>
<accession>A0A448YQW4</accession>
<dbReference type="GO" id="GO:0005829">
    <property type="term" value="C:cytosol"/>
    <property type="evidence" value="ECO:0007669"/>
    <property type="project" value="TreeGrafter"/>
</dbReference>
<proteinExistence type="inferred from homology"/>
<dbReference type="PROSITE" id="PS00671">
    <property type="entry name" value="D_2_HYDROXYACID_DH_3"/>
    <property type="match status" value="1"/>
</dbReference>
<dbReference type="GO" id="GO:0016618">
    <property type="term" value="F:hydroxypyruvate reductase [NAD(P)H] activity"/>
    <property type="evidence" value="ECO:0007669"/>
    <property type="project" value="TreeGrafter"/>
</dbReference>
<dbReference type="AlphaFoldDB" id="A0A448YQW4"/>
<feature type="domain" description="D-isomer specific 2-hydroxyacid dehydrogenase catalytic" evidence="4">
    <location>
        <begin position="90"/>
        <end position="352"/>
    </location>
</feature>
<dbReference type="InterPro" id="IPR050223">
    <property type="entry name" value="D-isomer_2-hydroxyacid_DH"/>
</dbReference>
<dbReference type="Gene3D" id="3.40.50.720">
    <property type="entry name" value="NAD(P)-binding Rossmann-like Domain"/>
    <property type="match status" value="2"/>
</dbReference>
<dbReference type="InterPro" id="IPR029752">
    <property type="entry name" value="D-isomer_DH_CS1"/>
</dbReference>
<keyword evidence="2 3" id="KW-0560">Oxidoreductase</keyword>
<dbReference type="InterPro" id="IPR036291">
    <property type="entry name" value="NAD(P)-bd_dom_sf"/>
</dbReference>
<dbReference type="STRING" id="13370.A0A448YQW4"/>
<evidence type="ECO:0000313" key="7">
    <source>
        <dbReference type="Proteomes" id="UP000290900"/>
    </source>
</evidence>
<dbReference type="GO" id="GO:0030267">
    <property type="term" value="F:glyoxylate reductase (NADPH) activity"/>
    <property type="evidence" value="ECO:0007669"/>
    <property type="project" value="TreeGrafter"/>
</dbReference>
<evidence type="ECO:0000256" key="2">
    <source>
        <dbReference type="ARBA" id="ARBA00023002"/>
    </source>
</evidence>
<dbReference type="OrthoDB" id="9991913at2759"/>
<dbReference type="SUPFAM" id="SSF52283">
    <property type="entry name" value="Formate/glycerate dehydrogenase catalytic domain-like"/>
    <property type="match status" value="1"/>
</dbReference>
<dbReference type="InterPro" id="IPR006140">
    <property type="entry name" value="D-isomer_DH_NAD-bd"/>
</dbReference>
<dbReference type="CDD" id="cd12168">
    <property type="entry name" value="Mand_dh_like"/>
    <property type="match status" value="1"/>
</dbReference>